<accession>A0ABX9KGM6</accession>
<evidence type="ECO:0000313" key="10">
    <source>
        <dbReference type="EMBL" id="REI41092.1"/>
    </source>
</evidence>
<evidence type="ECO:0000256" key="5">
    <source>
        <dbReference type="ARBA" id="ARBA00022692"/>
    </source>
</evidence>
<evidence type="ECO:0000259" key="9">
    <source>
        <dbReference type="Pfam" id="PF13303"/>
    </source>
</evidence>
<proteinExistence type="predicted"/>
<dbReference type="Proteomes" id="UP000263486">
    <property type="component" value="Unassembled WGS sequence"/>
</dbReference>
<feature type="transmembrane region" description="Helical" evidence="8">
    <location>
        <begin position="83"/>
        <end position="105"/>
    </location>
</feature>
<evidence type="ECO:0000256" key="3">
    <source>
        <dbReference type="ARBA" id="ARBA00022475"/>
    </source>
</evidence>
<dbReference type="InterPro" id="IPR003352">
    <property type="entry name" value="PTS_EIIC"/>
</dbReference>
<feature type="transmembrane region" description="Helical" evidence="8">
    <location>
        <begin position="177"/>
        <end position="200"/>
    </location>
</feature>
<comment type="subcellular location">
    <subcellularLocation>
        <location evidence="1">Cell membrane</location>
        <topology evidence="1">Multi-pass membrane protein</topology>
    </subcellularLocation>
</comment>
<feature type="transmembrane region" description="Helical" evidence="8">
    <location>
        <begin position="21"/>
        <end position="43"/>
    </location>
</feature>
<evidence type="ECO:0000256" key="2">
    <source>
        <dbReference type="ARBA" id="ARBA00022448"/>
    </source>
</evidence>
<organism evidence="10 11">
    <name type="scientific">Psychrilyobacter piezotolerans</name>
    <dbReference type="NCBI Taxonomy" id="2293438"/>
    <lineage>
        <taxon>Bacteria</taxon>
        <taxon>Fusobacteriati</taxon>
        <taxon>Fusobacteriota</taxon>
        <taxon>Fusobacteriia</taxon>
        <taxon>Fusobacteriales</taxon>
        <taxon>Fusobacteriaceae</taxon>
        <taxon>Psychrilyobacter</taxon>
    </lineage>
</organism>
<keyword evidence="3" id="KW-1003">Cell membrane</keyword>
<evidence type="ECO:0000256" key="1">
    <source>
        <dbReference type="ARBA" id="ARBA00004651"/>
    </source>
</evidence>
<feature type="transmembrane region" description="Helical" evidence="8">
    <location>
        <begin position="258"/>
        <end position="280"/>
    </location>
</feature>
<dbReference type="EMBL" id="QUAJ01000013">
    <property type="protein sequence ID" value="REI41092.1"/>
    <property type="molecule type" value="Genomic_DNA"/>
</dbReference>
<evidence type="ECO:0000256" key="7">
    <source>
        <dbReference type="ARBA" id="ARBA00023136"/>
    </source>
</evidence>
<keyword evidence="4 10" id="KW-0762">Sugar transport</keyword>
<feature type="transmembrane region" description="Helical" evidence="8">
    <location>
        <begin position="55"/>
        <end position="76"/>
    </location>
</feature>
<protein>
    <submittedName>
        <fullName evidence="10">PTS sugar transporter subunit IIC</fullName>
    </submittedName>
</protein>
<keyword evidence="2" id="KW-0813">Transport</keyword>
<name>A0ABX9KGM6_9FUSO</name>
<keyword evidence="6 8" id="KW-1133">Transmembrane helix</keyword>
<evidence type="ECO:0000256" key="8">
    <source>
        <dbReference type="SAM" id="Phobius"/>
    </source>
</evidence>
<feature type="domain" description="Phosphotransferase system EIIC" evidence="9">
    <location>
        <begin position="24"/>
        <end position="343"/>
    </location>
</feature>
<dbReference type="RefSeq" id="WP_114642448.1">
    <property type="nucleotide sequence ID" value="NZ_JAACIO010000014.1"/>
</dbReference>
<keyword evidence="7 8" id="KW-0472">Membrane</keyword>
<evidence type="ECO:0000256" key="6">
    <source>
        <dbReference type="ARBA" id="ARBA00022989"/>
    </source>
</evidence>
<feature type="transmembrane region" description="Helical" evidence="8">
    <location>
        <begin position="309"/>
        <end position="328"/>
    </location>
</feature>
<reference evidence="10 11" key="1">
    <citation type="submission" date="2018-08" db="EMBL/GenBank/DDBJ databases">
        <title>Draft genome sequence of Psychrilyobacter sp. strain SD5 isolated from Black Sea water.</title>
        <authorList>
            <person name="Yadav S."/>
            <person name="Villanueva L."/>
            <person name="Damste J.S.S."/>
        </authorList>
    </citation>
    <scope>NUCLEOTIDE SEQUENCE [LARGE SCALE GENOMIC DNA]</scope>
    <source>
        <strain evidence="10 11">SD5</strain>
    </source>
</reference>
<gene>
    <name evidence="10" type="ORF">DYH56_08675</name>
</gene>
<evidence type="ECO:0000256" key="4">
    <source>
        <dbReference type="ARBA" id="ARBA00022597"/>
    </source>
</evidence>
<keyword evidence="11" id="KW-1185">Reference proteome</keyword>
<dbReference type="Pfam" id="PF13303">
    <property type="entry name" value="PTS_EIIC_2"/>
    <property type="match status" value="1"/>
</dbReference>
<evidence type="ECO:0000313" key="11">
    <source>
        <dbReference type="Proteomes" id="UP000263486"/>
    </source>
</evidence>
<feature type="transmembrane region" description="Helical" evidence="8">
    <location>
        <begin position="135"/>
        <end position="157"/>
    </location>
</feature>
<comment type="caution">
    <text evidence="10">The sequence shown here is derived from an EMBL/GenBank/DDBJ whole genome shotgun (WGS) entry which is preliminary data.</text>
</comment>
<keyword evidence="5 8" id="KW-0812">Transmembrane</keyword>
<sequence>MTTNIYSLKQKQNIFKLGVTYLTKVLNGMALGLFSSLIIGLILKQIGVYTGLNFLSHYGQIAQWMMGPAIGAGVAYSLKVHPLAIFSAIICGALGAGTITSGGGITIGEPVGAFIASLVGAEIGRLISGKTKFDILLIPSLTIISGGLAASLVSPFMVDFMKEVGIFINTLTTLHPIPMGITLSVVMGIILTLPISSAAISISLGLSGIAAGAATVGCATHMVGFAVSSYRENKIGGLVSQGLGTSMLQVPNVIKKPVIALPVILTSAILGPLATTVFHMENNSIGAGMGTSGLVGQIATFKTMGTDGILGILLLHFILPGIFTYFISEFMRKKNWIKYGDLQL</sequence>